<organism evidence="1 2">
    <name type="scientific">Cohnella cellulosilytica</name>
    <dbReference type="NCBI Taxonomy" id="986710"/>
    <lineage>
        <taxon>Bacteria</taxon>
        <taxon>Bacillati</taxon>
        <taxon>Bacillota</taxon>
        <taxon>Bacilli</taxon>
        <taxon>Bacillales</taxon>
        <taxon>Paenibacillaceae</taxon>
        <taxon>Cohnella</taxon>
    </lineage>
</organism>
<sequence length="59" mass="6299">MSKIGIQYAEPGDVLATDVRLGNGSLILASGQRLTSSYIEKLKKIGIKSVDIVDTARHA</sequence>
<gene>
    <name evidence="1" type="ORF">ACFQMJ_16125</name>
</gene>
<evidence type="ECO:0008006" key="3">
    <source>
        <dbReference type="Google" id="ProtNLM"/>
    </source>
</evidence>
<comment type="caution">
    <text evidence="1">The sequence shown here is derived from an EMBL/GenBank/DDBJ whole genome shotgun (WGS) entry which is preliminary data.</text>
</comment>
<evidence type="ECO:0000313" key="2">
    <source>
        <dbReference type="Proteomes" id="UP001596378"/>
    </source>
</evidence>
<proteinExistence type="predicted"/>
<evidence type="ECO:0000313" key="1">
    <source>
        <dbReference type="EMBL" id="MFC7150054.1"/>
    </source>
</evidence>
<keyword evidence="2" id="KW-1185">Reference proteome</keyword>
<dbReference type="EMBL" id="JBHTAI010000009">
    <property type="protein sequence ID" value="MFC7150054.1"/>
    <property type="molecule type" value="Genomic_DNA"/>
</dbReference>
<name>A0ABW2FD47_9BACL</name>
<dbReference type="Proteomes" id="UP001596378">
    <property type="component" value="Unassembled WGS sequence"/>
</dbReference>
<protein>
    <recommendedName>
        <fullName evidence="3">MBL fold metallo-hydrolase</fullName>
    </recommendedName>
</protein>
<dbReference type="RefSeq" id="WP_378046204.1">
    <property type="nucleotide sequence ID" value="NZ_JBHMDN010000010.1"/>
</dbReference>
<accession>A0ABW2FD47</accession>
<reference evidence="2" key="1">
    <citation type="journal article" date="2019" name="Int. J. Syst. Evol. Microbiol.">
        <title>The Global Catalogue of Microorganisms (GCM) 10K type strain sequencing project: providing services to taxonomists for standard genome sequencing and annotation.</title>
        <authorList>
            <consortium name="The Broad Institute Genomics Platform"/>
            <consortium name="The Broad Institute Genome Sequencing Center for Infectious Disease"/>
            <person name="Wu L."/>
            <person name="Ma J."/>
        </authorList>
    </citation>
    <scope>NUCLEOTIDE SEQUENCE [LARGE SCALE GENOMIC DNA]</scope>
    <source>
        <strain evidence="2">KCTC 12907</strain>
    </source>
</reference>